<gene>
    <name evidence="2" type="ORF">N0F65_010642</name>
</gene>
<keyword evidence="1" id="KW-0472">Membrane</keyword>
<evidence type="ECO:0000256" key="1">
    <source>
        <dbReference type="SAM" id="Phobius"/>
    </source>
</evidence>
<dbReference type="EMBL" id="DAKRPA010000013">
    <property type="protein sequence ID" value="DBA03989.1"/>
    <property type="molecule type" value="Genomic_DNA"/>
</dbReference>
<keyword evidence="1" id="KW-0812">Transmembrane</keyword>
<reference evidence="2" key="1">
    <citation type="submission" date="2022-11" db="EMBL/GenBank/DDBJ databases">
        <authorList>
            <person name="Morgan W.R."/>
            <person name="Tartar A."/>
        </authorList>
    </citation>
    <scope>NUCLEOTIDE SEQUENCE</scope>
    <source>
        <strain evidence="2">ARSEF 373</strain>
    </source>
</reference>
<keyword evidence="3" id="KW-1185">Reference proteome</keyword>
<name>A0AAV2ZFX6_9STRA</name>
<feature type="transmembrane region" description="Helical" evidence="1">
    <location>
        <begin position="51"/>
        <end position="70"/>
    </location>
</feature>
<proteinExistence type="predicted"/>
<feature type="transmembrane region" description="Helical" evidence="1">
    <location>
        <begin position="20"/>
        <end position="39"/>
    </location>
</feature>
<evidence type="ECO:0008006" key="4">
    <source>
        <dbReference type="Google" id="ProtNLM"/>
    </source>
</evidence>
<organism evidence="2 3">
    <name type="scientific">Lagenidium giganteum</name>
    <dbReference type="NCBI Taxonomy" id="4803"/>
    <lineage>
        <taxon>Eukaryota</taxon>
        <taxon>Sar</taxon>
        <taxon>Stramenopiles</taxon>
        <taxon>Oomycota</taxon>
        <taxon>Peronosporomycetes</taxon>
        <taxon>Pythiales</taxon>
        <taxon>Pythiaceae</taxon>
    </lineage>
</organism>
<keyword evidence="1" id="KW-1133">Transmembrane helix</keyword>
<dbReference type="AlphaFoldDB" id="A0AAV2ZFX6"/>
<accession>A0AAV2ZFX6</accession>
<evidence type="ECO:0000313" key="2">
    <source>
        <dbReference type="EMBL" id="DBA03989.1"/>
    </source>
</evidence>
<feature type="transmembrane region" description="Helical" evidence="1">
    <location>
        <begin position="76"/>
        <end position="96"/>
    </location>
</feature>
<reference evidence="2" key="2">
    <citation type="journal article" date="2023" name="Microbiol Resour">
        <title>Decontamination and Annotation of the Draft Genome Sequence of the Oomycete Lagenidium giganteum ARSEF 373.</title>
        <authorList>
            <person name="Morgan W.R."/>
            <person name="Tartar A."/>
        </authorList>
    </citation>
    <scope>NUCLEOTIDE SEQUENCE</scope>
    <source>
        <strain evidence="2">ARSEF 373</strain>
    </source>
</reference>
<evidence type="ECO:0000313" key="3">
    <source>
        <dbReference type="Proteomes" id="UP001146120"/>
    </source>
</evidence>
<dbReference type="Proteomes" id="UP001146120">
    <property type="component" value="Unassembled WGS sequence"/>
</dbReference>
<comment type="caution">
    <text evidence="2">The sequence shown here is derived from an EMBL/GenBank/DDBJ whole genome shotgun (WGS) entry which is preliminary data.</text>
</comment>
<sequence length="123" mass="13068">MMSLATNPFFGAMDHPTAPFIAFMVLQIAFLGGGLILGCGSCARNDKFVHANWVLFVVNAVNYAIYAVVFGASANYGGMVAAAALASATGIGALLCRRYAITLTRMQLPTTSPSFYQSEKLYV</sequence>
<protein>
    <recommendedName>
        <fullName evidence="4">Polysaccharide biosynthesis protein C-terminal domain-containing protein</fullName>
    </recommendedName>
</protein>